<evidence type="ECO:0000256" key="5">
    <source>
        <dbReference type="SAM" id="MobiDB-lite"/>
    </source>
</evidence>
<dbReference type="GO" id="GO:0000724">
    <property type="term" value="P:double-strand break repair via homologous recombination"/>
    <property type="evidence" value="ECO:0007669"/>
    <property type="project" value="TreeGrafter"/>
</dbReference>
<dbReference type="Proteomes" id="UP000054302">
    <property type="component" value="Unassembled WGS sequence"/>
</dbReference>
<dbReference type="SUPFAM" id="SSF52540">
    <property type="entry name" value="P-loop containing nucleoside triphosphate hydrolases"/>
    <property type="match status" value="1"/>
</dbReference>
<dbReference type="GO" id="GO:0005634">
    <property type="term" value="C:nucleus"/>
    <property type="evidence" value="ECO:0007669"/>
    <property type="project" value="TreeGrafter"/>
</dbReference>
<dbReference type="Gene3D" id="3.40.50.300">
    <property type="entry name" value="P-loop containing nucleotide triphosphate hydrolases"/>
    <property type="match status" value="2"/>
</dbReference>
<name>A0A0D1ZLR2_EXOME</name>
<dbReference type="AlphaFoldDB" id="A0A0D1ZLR2"/>
<evidence type="ECO:0000256" key="1">
    <source>
        <dbReference type="ARBA" id="ARBA00010171"/>
    </source>
</evidence>
<dbReference type="OMA" id="RFWTSQP"/>
<dbReference type="GO" id="GO:0030915">
    <property type="term" value="C:Smc5-Smc6 complex"/>
    <property type="evidence" value="ECO:0007669"/>
    <property type="project" value="TreeGrafter"/>
</dbReference>
<evidence type="ECO:0000313" key="7">
    <source>
        <dbReference type="EMBL" id="KIV95522.1"/>
    </source>
</evidence>
<dbReference type="EMBL" id="KN847521">
    <property type="protein sequence ID" value="KIV95522.1"/>
    <property type="molecule type" value="Genomic_DNA"/>
</dbReference>
<evidence type="ECO:0000256" key="4">
    <source>
        <dbReference type="SAM" id="Coils"/>
    </source>
</evidence>
<feature type="domain" description="RecF/RecN/SMC N-terminal" evidence="6">
    <location>
        <begin position="93"/>
        <end position="1116"/>
    </location>
</feature>
<keyword evidence="8" id="KW-1185">Reference proteome</keyword>
<sequence>MDSSTARRSRARDSDDDESRPSTPLSTAPNDSKRLRRQPNSRSNDDGDDVDEESLTPLHVPSPTQDLLLQDATQIPIVAGGEPSKSVHQPGAIVRIKMINFVTYTSAECRPGPNLNMVIGPNGTGKSTLICAICLGLGWPPSILGRAKEAHEFIKHGCHEATIEIEIQRKSGKRNPVIVRQIKRDGNKSVYTLNNSPSTGKAIQALAHSFNIQVDNLCQFLPQDKVAEFAAMNPVELLASTQRAVATSDMTKMHEQLKLLRKNHVELLTSVQSQNEQLTHLRTRQENQRTDVERMRERAQIQQRLKWFEMCRPVAKYAETKRRYTAAKEKRDLLKKELSQLRAVSAPTLKKKEAKETYARQTASVRDARAEAVKEENRKCDILAKEIETCQDKIKDAANAIKNERAGIPTIKSELMNSQRKIRDLEIKYSESQEGDFDTQSLSDLITKARAEQRQAKQHQADLQPRLEQLAAQDAERNTALSQLKSSLQRLETQAGQQESKLQSLSRDTFQAWKWIQENQDLFTQTVYGPPIVECSLKDPKMADAVEAFLQQGDFKVITVQNQTDFRLLQQKLFKEKKLHDVSLRTCSNSNLDQIQAPLSTEEMHKYGLDSWVIDHIQGPATVLVMLCQDKRLDKCAISSRELSQQQHDAVANTGLQGYVAGGKSYQFIRRAEYGSAGHTSRVRDVRPAQIWTNQPIDAGRKANLQRAISEKNGEKEIIQEEIQSLKKEYAEWKRVIDRTATTAKEASEEKDKIQMSQRAWLVLPTQISHAKAAAEASRAKLDGFREQESKLIEGRDAAIVRKTDAVLAFAAATRDLRKAFSRLMEAEVMMIEATSDAEGLTAQNEHIIRSIEDKQNEFEEAVQAFNEGYAAAQAVLRLALSLKAEAERLEAEEDEPGLAQVVAHVGEQIRTEADLETEIDSIKAELELTEGGSTNIIKDFEERARSIERLERQLQEADKQSQDYKHSIKEIRDRWEPRLDGYVERISESFFASFHRIGLKGQVAVHKASSDRAVDCTEENGGSENGLDFENWAIHISVSFRASENMTLLDSHRQSGGERAVSTIFYLMALQSLNRAPFRVVDEINQGMDPRNERMVHGRLVDIAADNGSQYFLVTPKLLSGLKYRPGMTVLCIVSGENMPAARERDENGKWRDGRKVDFREFVKKAKQLGLGDHVVHRHVDSGLDLHGSQRAQIDAY</sequence>
<evidence type="ECO:0000259" key="6">
    <source>
        <dbReference type="Pfam" id="PF02463"/>
    </source>
</evidence>
<dbReference type="GeneID" id="27321011"/>
<dbReference type="OrthoDB" id="10254973at2759"/>
<evidence type="ECO:0000256" key="3">
    <source>
        <dbReference type="ARBA" id="ARBA00023054"/>
    </source>
</evidence>
<feature type="region of interest" description="Disordered" evidence="5">
    <location>
        <begin position="1"/>
        <end position="65"/>
    </location>
</feature>
<feature type="coiled-coil region" evidence="4">
    <location>
        <begin position="702"/>
        <end position="736"/>
    </location>
</feature>
<protein>
    <recommendedName>
        <fullName evidence="2">Structural maintenance of chromosomes protein 5</fullName>
    </recommendedName>
</protein>
<dbReference type="VEuPathDB" id="FungiDB:PV10_03166"/>
<feature type="coiled-coil region" evidence="4">
    <location>
        <begin position="442"/>
        <end position="508"/>
    </location>
</feature>
<evidence type="ECO:0000313" key="8">
    <source>
        <dbReference type="Proteomes" id="UP000054302"/>
    </source>
</evidence>
<gene>
    <name evidence="7" type="ORF">PV10_03166</name>
</gene>
<organism evidence="7 8">
    <name type="scientific">Exophiala mesophila</name>
    <name type="common">Black yeast-like fungus</name>
    <dbReference type="NCBI Taxonomy" id="212818"/>
    <lineage>
        <taxon>Eukaryota</taxon>
        <taxon>Fungi</taxon>
        <taxon>Dikarya</taxon>
        <taxon>Ascomycota</taxon>
        <taxon>Pezizomycotina</taxon>
        <taxon>Eurotiomycetes</taxon>
        <taxon>Chaetothyriomycetidae</taxon>
        <taxon>Chaetothyriales</taxon>
        <taxon>Herpotrichiellaceae</taxon>
        <taxon>Exophiala</taxon>
    </lineage>
</organism>
<feature type="coiled-coil region" evidence="4">
    <location>
        <begin position="282"/>
        <end position="400"/>
    </location>
</feature>
<dbReference type="STRING" id="212818.A0A0D1ZLR2"/>
<proteinExistence type="inferred from homology"/>
<feature type="coiled-coil region" evidence="4">
    <location>
        <begin position="838"/>
        <end position="893"/>
    </location>
</feature>
<keyword evidence="3 4" id="KW-0175">Coiled coil</keyword>
<dbReference type="RefSeq" id="XP_016227096.1">
    <property type="nucleotide sequence ID" value="XM_016367578.1"/>
</dbReference>
<dbReference type="InterPro" id="IPR027417">
    <property type="entry name" value="P-loop_NTPase"/>
</dbReference>
<accession>A0A0D1ZLR2</accession>
<dbReference type="HOGENOM" id="CLU_004969_2_0_1"/>
<dbReference type="GO" id="GO:0003697">
    <property type="term" value="F:single-stranded DNA binding"/>
    <property type="evidence" value="ECO:0007669"/>
    <property type="project" value="TreeGrafter"/>
</dbReference>
<comment type="similarity">
    <text evidence="1">Belongs to the SMC family. SMC5 subfamily.</text>
</comment>
<feature type="coiled-coil region" evidence="4">
    <location>
        <begin position="938"/>
        <end position="975"/>
    </location>
</feature>
<dbReference type="Pfam" id="PF02463">
    <property type="entry name" value="SMC_N"/>
    <property type="match status" value="1"/>
</dbReference>
<reference evidence="7 8" key="1">
    <citation type="submission" date="2015-01" db="EMBL/GenBank/DDBJ databases">
        <title>The Genome Sequence of Exophiala mesophila CBS40295.</title>
        <authorList>
            <consortium name="The Broad Institute Genomics Platform"/>
            <person name="Cuomo C."/>
            <person name="de Hoog S."/>
            <person name="Gorbushina A."/>
            <person name="Stielow B."/>
            <person name="Teixiera M."/>
            <person name="Abouelleil A."/>
            <person name="Chapman S.B."/>
            <person name="Priest M."/>
            <person name="Young S.K."/>
            <person name="Wortman J."/>
            <person name="Nusbaum C."/>
            <person name="Birren B."/>
        </authorList>
    </citation>
    <scope>NUCLEOTIDE SEQUENCE [LARGE SCALE GENOMIC DNA]</scope>
    <source>
        <strain evidence="7 8">CBS 40295</strain>
    </source>
</reference>
<dbReference type="PANTHER" id="PTHR45916">
    <property type="entry name" value="STRUCTURAL MAINTENANCE OF CHROMOSOMES PROTEIN 5"/>
    <property type="match status" value="1"/>
</dbReference>
<dbReference type="InterPro" id="IPR003395">
    <property type="entry name" value="RecF/RecN/SMC_N"/>
</dbReference>
<evidence type="ECO:0000256" key="2">
    <source>
        <dbReference type="ARBA" id="ARBA00018687"/>
    </source>
</evidence>
<dbReference type="PANTHER" id="PTHR45916:SF1">
    <property type="entry name" value="STRUCTURAL MAINTENANCE OF CHROMOSOMES PROTEIN 5"/>
    <property type="match status" value="1"/>
</dbReference>